<organism evidence="1">
    <name type="scientific">Arundo donax</name>
    <name type="common">Giant reed</name>
    <name type="synonym">Donax arundinaceus</name>
    <dbReference type="NCBI Taxonomy" id="35708"/>
    <lineage>
        <taxon>Eukaryota</taxon>
        <taxon>Viridiplantae</taxon>
        <taxon>Streptophyta</taxon>
        <taxon>Embryophyta</taxon>
        <taxon>Tracheophyta</taxon>
        <taxon>Spermatophyta</taxon>
        <taxon>Magnoliopsida</taxon>
        <taxon>Liliopsida</taxon>
        <taxon>Poales</taxon>
        <taxon>Poaceae</taxon>
        <taxon>PACMAD clade</taxon>
        <taxon>Arundinoideae</taxon>
        <taxon>Arundineae</taxon>
        <taxon>Arundo</taxon>
    </lineage>
</organism>
<protein>
    <submittedName>
        <fullName evidence="1">Uncharacterized protein</fullName>
    </submittedName>
</protein>
<accession>A0A0A9GAY9</accession>
<reference evidence="1" key="1">
    <citation type="submission" date="2014-09" db="EMBL/GenBank/DDBJ databases">
        <authorList>
            <person name="Magalhaes I.L.F."/>
            <person name="Oliveira U."/>
            <person name="Santos F.R."/>
            <person name="Vidigal T.H.D.A."/>
            <person name="Brescovit A.D."/>
            <person name="Santos A.J."/>
        </authorList>
    </citation>
    <scope>NUCLEOTIDE SEQUENCE</scope>
    <source>
        <tissue evidence="1">Shoot tissue taken approximately 20 cm above the soil surface</tissue>
    </source>
</reference>
<evidence type="ECO:0000313" key="1">
    <source>
        <dbReference type="EMBL" id="JAE19711.1"/>
    </source>
</evidence>
<dbReference type="EMBL" id="GBRH01178185">
    <property type="protein sequence ID" value="JAE19711.1"/>
    <property type="molecule type" value="Transcribed_RNA"/>
</dbReference>
<dbReference type="AlphaFoldDB" id="A0A0A9GAY9"/>
<sequence length="30" mass="3505">MERAAAAEDYQGPGIKSIQERKKRYRSVYC</sequence>
<proteinExistence type="predicted"/>
<name>A0A0A9GAY9_ARUDO</name>
<reference evidence="1" key="2">
    <citation type="journal article" date="2015" name="Data Brief">
        <title>Shoot transcriptome of the giant reed, Arundo donax.</title>
        <authorList>
            <person name="Barrero R.A."/>
            <person name="Guerrero F.D."/>
            <person name="Moolhuijzen P."/>
            <person name="Goolsby J.A."/>
            <person name="Tidwell J."/>
            <person name="Bellgard S.E."/>
            <person name="Bellgard M.I."/>
        </authorList>
    </citation>
    <scope>NUCLEOTIDE SEQUENCE</scope>
    <source>
        <tissue evidence="1">Shoot tissue taken approximately 20 cm above the soil surface</tissue>
    </source>
</reference>